<dbReference type="Gene3D" id="2.60.260.20">
    <property type="entry name" value="Urease metallochaperone UreE, N-terminal domain"/>
    <property type="match status" value="2"/>
</dbReference>
<keyword evidence="2" id="KW-0677">Repeat</keyword>
<evidence type="ECO:0000256" key="8">
    <source>
        <dbReference type="SAM" id="MobiDB-lite"/>
    </source>
</evidence>
<dbReference type="Pfam" id="PF01556">
    <property type="entry name" value="DnaJ_C"/>
    <property type="match status" value="1"/>
</dbReference>
<accession>A0AA38H6Y0</accession>
<reference evidence="11" key="1">
    <citation type="journal article" date="2022" name="G3 (Bethesda)">
        <title>High quality genome of the basidiomycete yeast Dioszegia hungarica PDD-24b-2 isolated from cloud water.</title>
        <authorList>
            <person name="Jarrige D."/>
            <person name="Haridas S."/>
            <person name="Bleykasten-Grosshans C."/>
            <person name="Joly M."/>
            <person name="Nadalig T."/>
            <person name="Sancelme M."/>
            <person name="Vuilleumier S."/>
            <person name="Grigoriev I.V."/>
            <person name="Amato P."/>
            <person name="Bringel F."/>
        </authorList>
    </citation>
    <scope>NUCLEOTIDE SEQUENCE</scope>
    <source>
        <strain evidence="11">PDD-24b-2</strain>
    </source>
</reference>
<dbReference type="InterPro" id="IPR036410">
    <property type="entry name" value="HSP_DnaJ_Cys-rich_dom_sf"/>
</dbReference>
<dbReference type="SMART" id="SM00271">
    <property type="entry name" value="DnaJ"/>
    <property type="match status" value="1"/>
</dbReference>
<dbReference type="InterPro" id="IPR001305">
    <property type="entry name" value="HSP_DnaJ_Cys-rich_dom"/>
</dbReference>
<keyword evidence="5" id="KW-0143">Chaperone</keyword>
<dbReference type="RefSeq" id="XP_052945067.1">
    <property type="nucleotide sequence ID" value="XM_053087136.1"/>
</dbReference>
<keyword evidence="1 7" id="KW-0479">Metal-binding</keyword>
<sequence length="574" mass="60550">MPPRIPTRVFTSLPFGPNSVASSSTLPPPPRPSSPEISKRSIHTSGRPGPPTYPLERCPRRLSDPRSQRSVSSQHLRSFHASAPSRASAKDPYQVLGVKKDATASDIKKEYYQLAKKWHPDSNKEKGANERFMEIQAAYDILSDDKKRQAYDQYGSASQQEGFDPNFARGAGGFGGFQGFGGGFGGQAGNAGDLFEQLFGGAFGGGGGGSPFGPGGGQRQRPSKGDDLETVISLSFLEACNGISRKINITPVVDCKPCTGSGLKPGEKKTTCATCRGTGQQAFQVQGMFMASTCQTCGGAGSSIPRGARCGECEGVGRVKERKEVEVDIPAGVEDGMKVKMPGMGDMPLGSTGPPGDLFIRVNVKPSAVFRRQGTNLYHDAKVPLHTALLGGRVRIPTLEGDVEVRVREGTQNGEEAVLKGRGVKSVYPQRGRDARGDLIVGWRIQIPRSLSGLQKKIMQAYADDVEGRNPEIHFGSLPSSPSSPIDSSSPSPSQSTPPSRSTGSSASSFKEDQGKSSSSSSSSSAPFVETETRSSPSSRAAEPSVLENIASAVGGALGWAESFFGSGKGKGRK</sequence>
<dbReference type="PANTHER" id="PTHR43096">
    <property type="entry name" value="DNAJ HOMOLOG 1, MITOCHONDRIAL-RELATED"/>
    <property type="match status" value="1"/>
</dbReference>
<dbReference type="FunFam" id="2.10.230.10:FF:000001">
    <property type="entry name" value="DnaJ subfamily A member 2"/>
    <property type="match status" value="1"/>
</dbReference>
<protein>
    <recommendedName>
        <fullName evidence="6">DnaJ homolog 1, mitochondrial</fullName>
    </recommendedName>
</protein>
<dbReference type="GO" id="GO:0031072">
    <property type="term" value="F:heat shock protein binding"/>
    <property type="evidence" value="ECO:0007669"/>
    <property type="project" value="InterPro"/>
</dbReference>
<evidence type="ECO:0000313" key="12">
    <source>
        <dbReference type="Proteomes" id="UP001164286"/>
    </source>
</evidence>
<dbReference type="PROSITE" id="PS00636">
    <property type="entry name" value="DNAJ_1"/>
    <property type="match status" value="1"/>
</dbReference>
<keyword evidence="4 7" id="KW-0862">Zinc</keyword>
<dbReference type="GO" id="GO:0009408">
    <property type="term" value="P:response to heat"/>
    <property type="evidence" value="ECO:0007669"/>
    <property type="project" value="InterPro"/>
</dbReference>
<dbReference type="InterPro" id="IPR002939">
    <property type="entry name" value="DnaJ_C"/>
</dbReference>
<evidence type="ECO:0000256" key="2">
    <source>
        <dbReference type="ARBA" id="ARBA00022737"/>
    </source>
</evidence>
<evidence type="ECO:0000256" key="3">
    <source>
        <dbReference type="ARBA" id="ARBA00022771"/>
    </source>
</evidence>
<dbReference type="FunFam" id="2.60.260.20:FF:000005">
    <property type="entry name" value="Chaperone protein dnaJ 1, mitochondrial"/>
    <property type="match status" value="1"/>
</dbReference>
<dbReference type="InterPro" id="IPR018253">
    <property type="entry name" value="DnaJ_domain_CS"/>
</dbReference>
<keyword evidence="3 7" id="KW-0863">Zinc-finger</keyword>
<evidence type="ECO:0000256" key="5">
    <source>
        <dbReference type="ARBA" id="ARBA00023186"/>
    </source>
</evidence>
<dbReference type="Pfam" id="PF00684">
    <property type="entry name" value="DnaJ_CXXCXGXG"/>
    <property type="match status" value="1"/>
</dbReference>
<dbReference type="Gene3D" id="1.10.287.110">
    <property type="entry name" value="DnaJ domain"/>
    <property type="match status" value="1"/>
</dbReference>
<feature type="domain" description="CR-type" evidence="10">
    <location>
        <begin position="242"/>
        <end position="322"/>
    </location>
</feature>
<feature type="region of interest" description="Disordered" evidence="8">
    <location>
        <begin position="206"/>
        <end position="225"/>
    </location>
</feature>
<comment type="caution">
    <text evidence="11">The sequence shown here is derived from an EMBL/GenBank/DDBJ whole genome shotgun (WGS) entry which is preliminary data.</text>
</comment>
<dbReference type="CDD" id="cd10747">
    <property type="entry name" value="DnaJ_C"/>
    <property type="match status" value="1"/>
</dbReference>
<dbReference type="InterPro" id="IPR036869">
    <property type="entry name" value="J_dom_sf"/>
</dbReference>
<keyword evidence="12" id="KW-1185">Reference proteome</keyword>
<feature type="zinc finger region" description="CR-type" evidence="7">
    <location>
        <begin position="242"/>
        <end position="322"/>
    </location>
</feature>
<dbReference type="InterPro" id="IPR008971">
    <property type="entry name" value="HSP40/DnaJ_pept-bd"/>
</dbReference>
<dbReference type="GO" id="GO:0008270">
    <property type="term" value="F:zinc ion binding"/>
    <property type="evidence" value="ECO:0007669"/>
    <property type="project" value="UniProtKB-KW"/>
</dbReference>
<feature type="region of interest" description="Disordered" evidence="8">
    <location>
        <begin position="470"/>
        <end position="544"/>
    </location>
</feature>
<dbReference type="PANTHER" id="PTHR43096:SF52">
    <property type="entry name" value="DNAJ HOMOLOG 1, MITOCHONDRIAL-RELATED"/>
    <property type="match status" value="1"/>
</dbReference>
<dbReference type="InterPro" id="IPR001623">
    <property type="entry name" value="DnaJ_domain"/>
</dbReference>
<dbReference type="GO" id="GO:0042026">
    <property type="term" value="P:protein refolding"/>
    <property type="evidence" value="ECO:0007669"/>
    <property type="project" value="TreeGrafter"/>
</dbReference>
<evidence type="ECO:0000256" key="6">
    <source>
        <dbReference type="ARBA" id="ARBA00072890"/>
    </source>
</evidence>
<evidence type="ECO:0000256" key="7">
    <source>
        <dbReference type="PROSITE-ProRule" id="PRU00546"/>
    </source>
</evidence>
<feature type="compositionally biased region" description="Low complexity" evidence="8">
    <location>
        <begin position="534"/>
        <end position="544"/>
    </location>
</feature>
<dbReference type="GO" id="GO:0051082">
    <property type="term" value="F:unfolded protein binding"/>
    <property type="evidence" value="ECO:0007669"/>
    <property type="project" value="InterPro"/>
</dbReference>
<dbReference type="GeneID" id="77726337"/>
<feature type="compositionally biased region" description="Basic and acidic residues" evidence="8">
    <location>
        <begin position="57"/>
        <end position="67"/>
    </location>
</feature>
<name>A0AA38H6Y0_9TREE</name>
<dbReference type="GO" id="GO:0005524">
    <property type="term" value="F:ATP binding"/>
    <property type="evidence" value="ECO:0007669"/>
    <property type="project" value="InterPro"/>
</dbReference>
<evidence type="ECO:0000256" key="4">
    <source>
        <dbReference type="ARBA" id="ARBA00022833"/>
    </source>
</evidence>
<feature type="domain" description="J" evidence="9">
    <location>
        <begin position="91"/>
        <end position="155"/>
    </location>
</feature>
<dbReference type="SUPFAM" id="SSF49493">
    <property type="entry name" value="HSP40/DnaJ peptide-binding domain"/>
    <property type="match status" value="2"/>
</dbReference>
<evidence type="ECO:0000259" key="9">
    <source>
        <dbReference type="PROSITE" id="PS50076"/>
    </source>
</evidence>
<feature type="compositionally biased region" description="Gly residues" evidence="8">
    <location>
        <begin position="206"/>
        <end position="218"/>
    </location>
</feature>
<gene>
    <name evidence="11" type="ORF">MKK02DRAFT_26059</name>
</gene>
<feature type="region of interest" description="Disordered" evidence="8">
    <location>
        <begin position="1"/>
        <end position="94"/>
    </location>
</feature>
<evidence type="ECO:0000259" key="10">
    <source>
        <dbReference type="PROSITE" id="PS51188"/>
    </source>
</evidence>
<dbReference type="Proteomes" id="UP001164286">
    <property type="component" value="Unassembled WGS sequence"/>
</dbReference>
<dbReference type="Pfam" id="PF00226">
    <property type="entry name" value="DnaJ"/>
    <property type="match status" value="1"/>
</dbReference>
<feature type="compositionally biased region" description="Low complexity" evidence="8">
    <location>
        <begin position="477"/>
        <end position="509"/>
    </location>
</feature>
<dbReference type="SUPFAM" id="SSF57938">
    <property type="entry name" value="DnaJ/Hsp40 cysteine-rich domain"/>
    <property type="match status" value="1"/>
</dbReference>
<dbReference type="AlphaFoldDB" id="A0AA38H6Y0"/>
<dbReference type="GO" id="GO:0005737">
    <property type="term" value="C:cytoplasm"/>
    <property type="evidence" value="ECO:0007669"/>
    <property type="project" value="TreeGrafter"/>
</dbReference>
<evidence type="ECO:0000256" key="1">
    <source>
        <dbReference type="ARBA" id="ARBA00022723"/>
    </source>
</evidence>
<organism evidence="11 12">
    <name type="scientific">Dioszegia hungarica</name>
    <dbReference type="NCBI Taxonomy" id="4972"/>
    <lineage>
        <taxon>Eukaryota</taxon>
        <taxon>Fungi</taxon>
        <taxon>Dikarya</taxon>
        <taxon>Basidiomycota</taxon>
        <taxon>Agaricomycotina</taxon>
        <taxon>Tremellomycetes</taxon>
        <taxon>Tremellales</taxon>
        <taxon>Bulleribasidiaceae</taxon>
        <taxon>Dioszegia</taxon>
    </lineage>
</organism>
<evidence type="ECO:0000313" key="11">
    <source>
        <dbReference type="EMBL" id="KAI9635290.1"/>
    </source>
</evidence>
<dbReference type="InterPro" id="IPR012724">
    <property type="entry name" value="DnaJ"/>
</dbReference>
<dbReference type="PROSITE" id="PS50076">
    <property type="entry name" value="DNAJ_2"/>
    <property type="match status" value="1"/>
</dbReference>
<dbReference type="PRINTS" id="PR00625">
    <property type="entry name" value="JDOMAIN"/>
</dbReference>
<dbReference type="CDD" id="cd10719">
    <property type="entry name" value="DnaJ_zf"/>
    <property type="match status" value="1"/>
</dbReference>
<dbReference type="PROSITE" id="PS51188">
    <property type="entry name" value="ZF_CR"/>
    <property type="match status" value="1"/>
</dbReference>
<dbReference type="Gene3D" id="2.10.230.10">
    <property type="entry name" value="Heat shock protein DnaJ, cysteine-rich domain"/>
    <property type="match status" value="1"/>
</dbReference>
<dbReference type="SUPFAM" id="SSF46565">
    <property type="entry name" value="Chaperone J-domain"/>
    <property type="match status" value="1"/>
</dbReference>
<dbReference type="HAMAP" id="MF_01152">
    <property type="entry name" value="DnaJ"/>
    <property type="match status" value="1"/>
</dbReference>
<dbReference type="CDD" id="cd06257">
    <property type="entry name" value="DnaJ"/>
    <property type="match status" value="1"/>
</dbReference>
<proteinExistence type="inferred from homology"/>
<dbReference type="EMBL" id="JAKWFO010000005">
    <property type="protein sequence ID" value="KAI9635290.1"/>
    <property type="molecule type" value="Genomic_DNA"/>
</dbReference>